<feature type="domain" description="Divergent DnaB-like ATPase" evidence="1">
    <location>
        <begin position="92"/>
        <end position="128"/>
    </location>
</feature>
<gene>
    <name evidence="2" type="ORF">PHABIO_39</name>
</gene>
<sequence length="171" mass="19616">MISKGKRKYLLELYPFSFWVFDWIGLAKEIRETPPNWTSVKAFMPEHDPSRIMVGTCDGIYPVRDKDHWNKAEKNLTGESHAWKSDHIPTVQEQTFVKEIATKGYYDGVKRLDSECDVEVFFGIDTLGPNAKTITISRSTISGIDKGQPKFESVDLIEVPNDFKEAREKTL</sequence>
<keyword evidence="3" id="KW-1185">Reference proteome</keyword>
<dbReference type="Proteomes" id="UP000225448">
    <property type="component" value="Segment"/>
</dbReference>
<proteinExistence type="predicted"/>
<dbReference type="EMBL" id="MF042360">
    <property type="protein sequence ID" value="ARV76670.1"/>
    <property type="molecule type" value="Genomic_DNA"/>
</dbReference>
<dbReference type="Pfam" id="PF20307">
    <property type="entry name" value="divDNAB"/>
    <property type="match status" value="1"/>
</dbReference>
<protein>
    <recommendedName>
        <fullName evidence="1">Divergent DnaB-like ATPase domain-containing protein</fullName>
    </recommendedName>
</protein>
<name>A0A1Y0STM7_9CAUD</name>
<accession>A0A1Y0STM7</accession>
<evidence type="ECO:0000313" key="3">
    <source>
        <dbReference type="Proteomes" id="UP000225448"/>
    </source>
</evidence>
<organism evidence="2 3">
    <name type="scientific">Pseudomonas phage Phabio</name>
    <dbReference type="NCBI Taxonomy" id="2006668"/>
    <lineage>
        <taxon>Viruses</taxon>
        <taxon>Duplodnaviria</taxon>
        <taxon>Heunggongvirae</taxon>
        <taxon>Uroviricota</taxon>
        <taxon>Caudoviricetes</taxon>
        <taxon>Chimalliviridae</taxon>
        <taxon>Phabiovirus</taxon>
        <taxon>Phabiovirus phabio</taxon>
    </lineage>
</organism>
<dbReference type="InterPro" id="IPR046881">
    <property type="entry name" value="divDNAB"/>
</dbReference>
<evidence type="ECO:0000313" key="2">
    <source>
        <dbReference type="EMBL" id="ARV76670.1"/>
    </source>
</evidence>
<evidence type="ECO:0000259" key="1">
    <source>
        <dbReference type="Pfam" id="PF20307"/>
    </source>
</evidence>
<reference evidence="2 3" key="1">
    <citation type="submission" date="2017-05" db="EMBL/GenBank/DDBJ databases">
        <authorList>
            <person name="Song R."/>
            <person name="Chenine A.L."/>
            <person name="Ruprecht R.M."/>
        </authorList>
    </citation>
    <scope>NUCLEOTIDE SEQUENCE [LARGE SCALE GENOMIC DNA]</scope>
</reference>